<dbReference type="Proteomes" id="UP001152622">
    <property type="component" value="Chromosome 2"/>
</dbReference>
<sequence>MPADRLSGSLLAPPSHHLRPLPAPFGLGRGVFMRHNSDSESRAGSADQSNVPLGAPGVSGLERHRRRLRNGFIDPPNAPRSQVDTARSHERKRIRTP</sequence>
<feature type="region of interest" description="Disordered" evidence="1">
    <location>
        <begin position="1"/>
        <end position="97"/>
    </location>
</feature>
<evidence type="ECO:0000313" key="3">
    <source>
        <dbReference type="Proteomes" id="UP001152622"/>
    </source>
</evidence>
<evidence type="ECO:0000313" key="2">
    <source>
        <dbReference type="EMBL" id="KAJ8376738.1"/>
    </source>
</evidence>
<dbReference type="AlphaFoldDB" id="A0A9Q1G815"/>
<keyword evidence="3" id="KW-1185">Reference proteome</keyword>
<organism evidence="2 3">
    <name type="scientific">Synaphobranchus kaupii</name>
    <name type="common">Kaup's arrowtooth eel</name>
    <dbReference type="NCBI Taxonomy" id="118154"/>
    <lineage>
        <taxon>Eukaryota</taxon>
        <taxon>Metazoa</taxon>
        <taxon>Chordata</taxon>
        <taxon>Craniata</taxon>
        <taxon>Vertebrata</taxon>
        <taxon>Euteleostomi</taxon>
        <taxon>Actinopterygii</taxon>
        <taxon>Neopterygii</taxon>
        <taxon>Teleostei</taxon>
        <taxon>Anguilliformes</taxon>
        <taxon>Synaphobranchidae</taxon>
        <taxon>Synaphobranchus</taxon>
    </lineage>
</organism>
<dbReference type="OrthoDB" id="5962384at2759"/>
<dbReference type="EMBL" id="JAINUF010000002">
    <property type="protein sequence ID" value="KAJ8376738.1"/>
    <property type="molecule type" value="Genomic_DNA"/>
</dbReference>
<evidence type="ECO:0000256" key="1">
    <source>
        <dbReference type="SAM" id="MobiDB-lite"/>
    </source>
</evidence>
<protein>
    <submittedName>
        <fullName evidence="2">Uncharacterized protein</fullName>
    </submittedName>
</protein>
<gene>
    <name evidence="2" type="ORF">SKAU_G00073180</name>
</gene>
<comment type="caution">
    <text evidence="2">The sequence shown here is derived from an EMBL/GenBank/DDBJ whole genome shotgun (WGS) entry which is preliminary data.</text>
</comment>
<proteinExistence type="predicted"/>
<name>A0A9Q1G815_SYNKA</name>
<accession>A0A9Q1G815</accession>
<reference evidence="2" key="1">
    <citation type="journal article" date="2023" name="Science">
        <title>Genome structures resolve the early diversification of teleost fishes.</title>
        <authorList>
            <person name="Parey E."/>
            <person name="Louis A."/>
            <person name="Montfort J."/>
            <person name="Bouchez O."/>
            <person name="Roques C."/>
            <person name="Iampietro C."/>
            <person name="Lluch J."/>
            <person name="Castinel A."/>
            <person name="Donnadieu C."/>
            <person name="Desvignes T."/>
            <person name="Floi Bucao C."/>
            <person name="Jouanno E."/>
            <person name="Wen M."/>
            <person name="Mejri S."/>
            <person name="Dirks R."/>
            <person name="Jansen H."/>
            <person name="Henkel C."/>
            <person name="Chen W.J."/>
            <person name="Zahm M."/>
            <person name="Cabau C."/>
            <person name="Klopp C."/>
            <person name="Thompson A.W."/>
            <person name="Robinson-Rechavi M."/>
            <person name="Braasch I."/>
            <person name="Lecointre G."/>
            <person name="Bobe J."/>
            <person name="Postlethwait J.H."/>
            <person name="Berthelot C."/>
            <person name="Roest Crollius H."/>
            <person name="Guiguen Y."/>
        </authorList>
    </citation>
    <scope>NUCLEOTIDE SEQUENCE</scope>
    <source>
        <strain evidence="2">WJC10195</strain>
    </source>
</reference>